<gene>
    <name evidence="1" type="ORF">PCOR1329_LOCUS41755</name>
</gene>
<feature type="non-terminal residue" evidence="1">
    <location>
        <position position="1"/>
    </location>
</feature>
<name>A0ABN9TS06_9DINO</name>
<sequence>VPGPALVFAAVCPAPGGDVATWGAILDALARLRSRSPHASFLVAGDANIYLSDILMHQPGCSCGHCRQSQEDRAIEAMLSAARLFACNPPVPTHDSGTCIDLVLAGLGQAVSVTVKEAVAMCSDRRLLCWSLACQCDRSKHVGFGRVSWRADSQWDHALEAVAPLLQAAASSVELCVHAPWLRPPWSGGQASVAQRRALLDVAAWSRDALYTLVGHAAGVARAVSSAASHKRRRPAGLAPADFSDHQAYKRAPAQAAWDARQGAARHFLQLRASNPGAAERYLSSFNAQDRFEIALADPATGQALSADAVLQALEQDLQARANNGFPHDPAAILATARAVSAVRQSGAARAGAPTTRGRRLYTMGELDDVLASFKVTSSALRGCYASVKSACPQGRRLTLALANLSRSCGLTSTCWSERQFTPLHKSGPRLVRAVACLRPISISTVMSAVVDALWTQRNRPTLTRYCGAGQQGGVGDPLLVLLALLLHAQLRGAQALPTYWALTDLRWAFDVASHDAMLLSSFLGGVVEDEWLLLDDFIHMDTQFVALQGLASEPFQLPCGTAQGKRLSAFVFNAQVKWLADAVRIVLSQGRVSAAALGEVTPGPRAAAELAGWVSGEPTEADRAAVHDALGTDHLQPLQFSDDLSVACPPPGALRAVVSAEPDSACSRFARAVRADFNYASGKTAAMAVDGSPNPGWVGCPVVDQKLVLGVLFDADLSFQPLLRSTLARGRALFEALFYAGESGGFGLPVLSTQVPLRVEAAILYPSPFLLLAQRAECELNRMQATWARRLLACATGPPVPAEVAVVQCGWTCRLGTRMLERAIMARARLLAQPADHPGARMISLARSRSCATWASVVACRMAEQTPPILDIDVRPAFRHPLRNARCSLELRRSVLRNFKLQVVRPALRARDLAAFQRAACARLPALGVSYAVLVPEPHQLPVGVLGLDFGPRMWREFRIWAVARMSGAGVYLCQFFRDGPPPEQRWHRVLFVARALRDSIGPGAFCHRE</sequence>
<dbReference type="EMBL" id="CAUYUJ010015022">
    <property type="protein sequence ID" value="CAK0848925.1"/>
    <property type="molecule type" value="Genomic_DNA"/>
</dbReference>
<reference evidence="1" key="1">
    <citation type="submission" date="2023-10" db="EMBL/GenBank/DDBJ databases">
        <authorList>
            <person name="Chen Y."/>
            <person name="Shah S."/>
            <person name="Dougan E. K."/>
            <person name="Thang M."/>
            <person name="Chan C."/>
        </authorList>
    </citation>
    <scope>NUCLEOTIDE SEQUENCE [LARGE SCALE GENOMIC DNA]</scope>
</reference>
<accession>A0ABN9TS06</accession>
<dbReference type="Proteomes" id="UP001189429">
    <property type="component" value="Unassembled WGS sequence"/>
</dbReference>
<protein>
    <recommendedName>
        <fullName evidence="3">Reverse transcriptase domain-containing protein</fullName>
    </recommendedName>
</protein>
<proteinExistence type="predicted"/>
<evidence type="ECO:0008006" key="3">
    <source>
        <dbReference type="Google" id="ProtNLM"/>
    </source>
</evidence>
<evidence type="ECO:0000313" key="2">
    <source>
        <dbReference type="Proteomes" id="UP001189429"/>
    </source>
</evidence>
<evidence type="ECO:0000313" key="1">
    <source>
        <dbReference type="EMBL" id="CAK0848925.1"/>
    </source>
</evidence>
<feature type="non-terminal residue" evidence="1">
    <location>
        <position position="1011"/>
    </location>
</feature>
<keyword evidence="2" id="KW-1185">Reference proteome</keyword>
<organism evidence="1 2">
    <name type="scientific">Prorocentrum cordatum</name>
    <dbReference type="NCBI Taxonomy" id="2364126"/>
    <lineage>
        <taxon>Eukaryota</taxon>
        <taxon>Sar</taxon>
        <taxon>Alveolata</taxon>
        <taxon>Dinophyceae</taxon>
        <taxon>Prorocentrales</taxon>
        <taxon>Prorocentraceae</taxon>
        <taxon>Prorocentrum</taxon>
    </lineage>
</organism>
<comment type="caution">
    <text evidence="1">The sequence shown here is derived from an EMBL/GenBank/DDBJ whole genome shotgun (WGS) entry which is preliminary data.</text>
</comment>